<evidence type="ECO:0000313" key="1">
    <source>
        <dbReference type="EMBL" id="OTN93155.1"/>
    </source>
</evidence>
<sequence>KSYWVTKIITYSLNKKRLLFRAASKKNNESLFLKKQRAYKALPKIYHIL</sequence>
<comment type="caution">
    <text evidence="1">The sequence shown here is derived from an EMBL/GenBank/DDBJ whole genome shotgun (WGS) entry which is preliminary data.</text>
</comment>
<evidence type="ECO:0000313" key="2">
    <source>
        <dbReference type="Proteomes" id="UP000194737"/>
    </source>
</evidence>
<dbReference type="EMBL" id="NGLB01000007">
    <property type="protein sequence ID" value="OTN93155.1"/>
    <property type="molecule type" value="Genomic_DNA"/>
</dbReference>
<organism evidence="1 2">
    <name type="scientific">Enterococcus faecium</name>
    <name type="common">Streptococcus faecium</name>
    <dbReference type="NCBI Taxonomy" id="1352"/>
    <lineage>
        <taxon>Bacteria</taxon>
        <taxon>Bacillati</taxon>
        <taxon>Bacillota</taxon>
        <taxon>Bacilli</taxon>
        <taxon>Lactobacillales</taxon>
        <taxon>Enterococcaceae</taxon>
        <taxon>Enterococcus</taxon>
    </lineage>
</organism>
<proteinExistence type="predicted"/>
<reference evidence="1 2" key="1">
    <citation type="submission" date="2017-05" db="EMBL/GenBank/DDBJ databases">
        <title>The Genome Sequence of Enterococcus faecium 6F2_DIV0138.</title>
        <authorList>
            <consortium name="The Broad Institute Genomics Platform"/>
            <consortium name="The Broad Institute Genomic Center for Infectious Diseases"/>
            <person name="Earl A."/>
            <person name="Manson A."/>
            <person name="Schwartman J."/>
            <person name="Gilmore M."/>
            <person name="Abouelleil A."/>
            <person name="Cao P."/>
            <person name="Chapman S."/>
            <person name="Cusick C."/>
            <person name="Shea T."/>
            <person name="Young S."/>
            <person name="Neafsey D."/>
            <person name="Nusbaum C."/>
            <person name="Birren B."/>
        </authorList>
    </citation>
    <scope>NUCLEOTIDE SEQUENCE [LARGE SCALE GENOMIC DNA]</scope>
    <source>
        <strain evidence="1 2">6F2_DIV0138</strain>
    </source>
</reference>
<dbReference type="AlphaFoldDB" id="A0AB73PQP2"/>
<dbReference type="Proteomes" id="UP000194737">
    <property type="component" value="Unassembled WGS sequence"/>
</dbReference>
<name>A0AB73PQP2_ENTFC</name>
<accession>A0AB73PQP2</accession>
<protein>
    <submittedName>
        <fullName evidence="1">Uncharacterized protein</fullName>
    </submittedName>
</protein>
<gene>
    <name evidence="1" type="ORF">A5804_002948</name>
</gene>
<feature type="non-terminal residue" evidence="1">
    <location>
        <position position="1"/>
    </location>
</feature>